<dbReference type="InterPro" id="IPR036890">
    <property type="entry name" value="HATPase_C_sf"/>
</dbReference>
<feature type="domain" description="Histidine kinase" evidence="11">
    <location>
        <begin position="280"/>
        <end position="501"/>
    </location>
</feature>
<evidence type="ECO:0000259" key="11">
    <source>
        <dbReference type="PROSITE" id="PS50109"/>
    </source>
</evidence>
<evidence type="ECO:0000259" key="12">
    <source>
        <dbReference type="PROSITE" id="PS50885"/>
    </source>
</evidence>
<dbReference type="InterPro" id="IPR003661">
    <property type="entry name" value="HisK_dim/P_dom"/>
</dbReference>
<dbReference type="InterPro" id="IPR003660">
    <property type="entry name" value="HAMP_dom"/>
</dbReference>
<evidence type="ECO:0000256" key="2">
    <source>
        <dbReference type="ARBA" id="ARBA00004236"/>
    </source>
</evidence>
<dbReference type="SUPFAM" id="SSF55874">
    <property type="entry name" value="ATPase domain of HSP90 chaperone/DNA topoisomerase II/histidine kinase"/>
    <property type="match status" value="1"/>
</dbReference>
<evidence type="ECO:0000256" key="1">
    <source>
        <dbReference type="ARBA" id="ARBA00000085"/>
    </source>
</evidence>
<dbReference type="InterPro" id="IPR003594">
    <property type="entry name" value="HATPase_dom"/>
</dbReference>
<evidence type="ECO:0000313" key="13">
    <source>
        <dbReference type="EMBL" id="TSI11730.1"/>
    </source>
</evidence>
<comment type="caution">
    <text evidence="13">The sequence shown here is derived from an EMBL/GenBank/DDBJ whole genome shotgun (WGS) entry which is preliminary data.</text>
</comment>
<dbReference type="EC" id="2.7.13.3" evidence="3"/>
<sequence>MSRHETAWRRGLRRVLGALMMGGLRARFVVVFVLVAVLGASAAAWASTQQAARSLAGFSQQQHGQNLVDQVSSAAPAVGYPPSEEDLEQLRDSAGDNALAVYEGASSSSGVFAGSQALGVTSAEMREAVGQAAGEGRAYTEQVVVDGAPWLVVGTPVMVTDPAGGRAASGVEVYAAQDLSGVEEELAGLTRSSVTTSALVLPVAVVLALLAAHTVLAPVRKLSTTARKLADGDLEARTEPRGVDELAALARTVDEMAESLQDSMVSMARMQEDAKRFAADVSHELRTPLTTLTAAVEILGDTLQLREETGQETADESDARESARLAITETRRLVQMVEDIMEIARFDSRTAPMHRENTDLASLMSSCIRVRGWSDDVEVLTQDAGQPYSVVADRRRLDVVVANLIGNGLKHGGAPVRVKLFSHADHMAVEVTDSGPGVPPEQLGKLFGRFYKADASRARSAGSGLGLAIALENAELHGGDITVENAPEGGARFTLWLPKQHEDPTCTGGAA</sequence>
<dbReference type="SUPFAM" id="SSF47384">
    <property type="entry name" value="Homodimeric domain of signal transducing histidine kinase"/>
    <property type="match status" value="1"/>
</dbReference>
<dbReference type="OrthoDB" id="9786919at2"/>
<dbReference type="Pfam" id="PF00512">
    <property type="entry name" value="HisKA"/>
    <property type="match status" value="1"/>
</dbReference>
<keyword evidence="6" id="KW-0812">Transmembrane</keyword>
<dbReference type="CDD" id="cd00075">
    <property type="entry name" value="HATPase"/>
    <property type="match status" value="1"/>
</dbReference>
<protein>
    <recommendedName>
        <fullName evidence="3">histidine kinase</fullName>
        <ecNumber evidence="3">2.7.13.3</ecNumber>
    </recommendedName>
</protein>
<evidence type="ECO:0000256" key="3">
    <source>
        <dbReference type="ARBA" id="ARBA00012438"/>
    </source>
</evidence>
<keyword evidence="9" id="KW-0902">Two-component regulatory system</keyword>
<dbReference type="PANTHER" id="PTHR45436:SF5">
    <property type="entry name" value="SENSOR HISTIDINE KINASE TRCS"/>
    <property type="match status" value="1"/>
</dbReference>
<evidence type="ECO:0000256" key="6">
    <source>
        <dbReference type="ARBA" id="ARBA00022692"/>
    </source>
</evidence>
<keyword evidence="10" id="KW-0472">Membrane</keyword>
<dbReference type="RefSeq" id="WP_143924618.1">
    <property type="nucleotide sequence ID" value="NZ_VLTK01000026.1"/>
</dbReference>
<dbReference type="SUPFAM" id="SSF158472">
    <property type="entry name" value="HAMP domain-like"/>
    <property type="match status" value="1"/>
</dbReference>
<keyword evidence="8" id="KW-1133">Transmembrane helix</keyword>
<evidence type="ECO:0000256" key="8">
    <source>
        <dbReference type="ARBA" id="ARBA00022989"/>
    </source>
</evidence>
<keyword evidence="5" id="KW-0808">Transferase</keyword>
<dbReference type="Proteomes" id="UP000316406">
    <property type="component" value="Unassembled WGS sequence"/>
</dbReference>
<dbReference type="SMART" id="SM00304">
    <property type="entry name" value="HAMP"/>
    <property type="match status" value="1"/>
</dbReference>
<dbReference type="InterPro" id="IPR005467">
    <property type="entry name" value="His_kinase_dom"/>
</dbReference>
<evidence type="ECO:0000313" key="14">
    <source>
        <dbReference type="Proteomes" id="UP000316406"/>
    </source>
</evidence>
<dbReference type="GO" id="GO:0000155">
    <property type="term" value="F:phosphorelay sensor kinase activity"/>
    <property type="evidence" value="ECO:0007669"/>
    <property type="project" value="InterPro"/>
</dbReference>
<dbReference type="InterPro" id="IPR004358">
    <property type="entry name" value="Sig_transdc_His_kin-like_C"/>
</dbReference>
<reference evidence="13 14" key="1">
    <citation type="submission" date="2019-07" db="EMBL/GenBank/DDBJ databases">
        <title>Draft genome sequence of Brevibacterium aurantiacum XU54 isolated from Xinjiang China.</title>
        <authorList>
            <person name="Xu X."/>
        </authorList>
    </citation>
    <scope>NUCLEOTIDE SEQUENCE [LARGE SCALE GENOMIC DNA]</scope>
    <source>
        <strain evidence="13 14">XU54</strain>
    </source>
</reference>
<accession>A0A556C2X5</accession>
<feature type="domain" description="HAMP" evidence="12">
    <location>
        <begin position="213"/>
        <end position="265"/>
    </location>
</feature>
<keyword evidence="14" id="KW-1185">Reference proteome</keyword>
<comment type="subcellular location">
    <subcellularLocation>
        <location evidence="2">Cell membrane</location>
    </subcellularLocation>
</comment>
<dbReference type="PROSITE" id="PS50885">
    <property type="entry name" value="HAMP"/>
    <property type="match status" value="1"/>
</dbReference>
<dbReference type="AlphaFoldDB" id="A0A556C2X5"/>
<keyword evidence="7 13" id="KW-0418">Kinase</keyword>
<dbReference type="Gene3D" id="6.10.340.10">
    <property type="match status" value="1"/>
</dbReference>
<dbReference type="CDD" id="cd06225">
    <property type="entry name" value="HAMP"/>
    <property type="match status" value="1"/>
</dbReference>
<evidence type="ECO:0000256" key="7">
    <source>
        <dbReference type="ARBA" id="ARBA00022777"/>
    </source>
</evidence>
<keyword evidence="4" id="KW-0597">Phosphoprotein</keyword>
<organism evidence="13 14">
    <name type="scientific">Brevibacterium aurantiacum</name>
    <dbReference type="NCBI Taxonomy" id="273384"/>
    <lineage>
        <taxon>Bacteria</taxon>
        <taxon>Bacillati</taxon>
        <taxon>Actinomycetota</taxon>
        <taxon>Actinomycetes</taxon>
        <taxon>Micrococcales</taxon>
        <taxon>Brevibacteriaceae</taxon>
        <taxon>Brevibacterium</taxon>
    </lineage>
</organism>
<dbReference type="Gene3D" id="3.30.565.10">
    <property type="entry name" value="Histidine kinase-like ATPase, C-terminal domain"/>
    <property type="match status" value="1"/>
</dbReference>
<dbReference type="InterPro" id="IPR050428">
    <property type="entry name" value="TCS_sensor_his_kinase"/>
</dbReference>
<evidence type="ECO:0000256" key="9">
    <source>
        <dbReference type="ARBA" id="ARBA00023012"/>
    </source>
</evidence>
<dbReference type="CDD" id="cd00082">
    <property type="entry name" value="HisKA"/>
    <property type="match status" value="1"/>
</dbReference>
<evidence type="ECO:0000256" key="5">
    <source>
        <dbReference type="ARBA" id="ARBA00022679"/>
    </source>
</evidence>
<proteinExistence type="predicted"/>
<name>A0A556C2X5_BREAU</name>
<dbReference type="GO" id="GO:0005886">
    <property type="term" value="C:plasma membrane"/>
    <property type="evidence" value="ECO:0007669"/>
    <property type="project" value="UniProtKB-SubCell"/>
</dbReference>
<dbReference type="PRINTS" id="PR00344">
    <property type="entry name" value="BCTRLSENSOR"/>
</dbReference>
<dbReference type="PROSITE" id="PS50109">
    <property type="entry name" value="HIS_KIN"/>
    <property type="match status" value="1"/>
</dbReference>
<gene>
    <name evidence="13" type="ORF">FO013_21570</name>
</gene>
<evidence type="ECO:0000256" key="10">
    <source>
        <dbReference type="ARBA" id="ARBA00023136"/>
    </source>
</evidence>
<dbReference type="PANTHER" id="PTHR45436">
    <property type="entry name" value="SENSOR HISTIDINE KINASE YKOH"/>
    <property type="match status" value="1"/>
</dbReference>
<dbReference type="SMART" id="SM00387">
    <property type="entry name" value="HATPase_c"/>
    <property type="match status" value="1"/>
</dbReference>
<dbReference type="InterPro" id="IPR036097">
    <property type="entry name" value="HisK_dim/P_sf"/>
</dbReference>
<dbReference type="Pfam" id="PF02518">
    <property type="entry name" value="HATPase_c"/>
    <property type="match status" value="1"/>
</dbReference>
<dbReference type="EMBL" id="VLTK01000026">
    <property type="protein sequence ID" value="TSI11730.1"/>
    <property type="molecule type" value="Genomic_DNA"/>
</dbReference>
<dbReference type="SMART" id="SM00388">
    <property type="entry name" value="HisKA"/>
    <property type="match status" value="1"/>
</dbReference>
<evidence type="ECO:0000256" key="4">
    <source>
        <dbReference type="ARBA" id="ARBA00022553"/>
    </source>
</evidence>
<dbReference type="Pfam" id="PF00672">
    <property type="entry name" value="HAMP"/>
    <property type="match status" value="1"/>
</dbReference>
<comment type="catalytic activity">
    <reaction evidence="1">
        <text>ATP + protein L-histidine = ADP + protein N-phospho-L-histidine.</text>
        <dbReference type="EC" id="2.7.13.3"/>
    </reaction>
</comment>
<dbReference type="Gene3D" id="1.10.287.130">
    <property type="match status" value="1"/>
</dbReference>